<dbReference type="GO" id="GO:0004123">
    <property type="term" value="F:cystathionine gamma-lyase activity"/>
    <property type="evidence" value="ECO:0007669"/>
    <property type="project" value="TreeGrafter"/>
</dbReference>
<evidence type="ECO:0000256" key="2">
    <source>
        <dbReference type="ARBA" id="ARBA00005038"/>
    </source>
</evidence>
<reference evidence="10" key="1">
    <citation type="submission" date="2023-10" db="EMBL/GenBank/DDBJ databases">
        <title>Genome assemblies of two species of porcelain crab, Petrolisthes cinctipes and Petrolisthes manimaculis (Anomura: Porcellanidae).</title>
        <authorList>
            <person name="Angst P."/>
        </authorList>
    </citation>
    <scope>NUCLEOTIDE SEQUENCE</scope>
    <source>
        <strain evidence="10">PB745_01</strain>
        <tissue evidence="10">Gill</tissue>
    </source>
</reference>
<protein>
    <recommendedName>
        <fullName evidence="4">cystathionine gamma-lyase</fullName>
        <ecNumber evidence="4">4.4.1.1</ecNumber>
    </recommendedName>
    <alternativeName>
        <fullName evidence="7">Gamma-cystathionase</fullName>
    </alternativeName>
</protein>
<dbReference type="InterPro" id="IPR015424">
    <property type="entry name" value="PyrdxlP-dep_Trfase"/>
</dbReference>
<dbReference type="EC" id="4.4.1.1" evidence="4"/>
<feature type="compositionally biased region" description="Basic and acidic residues" evidence="9">
    <location>
        <begin position="1"/>
        <end position="40"/>
    </location>
</feature>
<dbReference type="InterPro" id="IPR000277">
    <property type="entry name" value="Cys/Met-Metab_PyrdxlP-dep_enz"/>
</dbReference>
<feature type="compositionally biased region" description="Basic and acidic residues" evidence="9">
    <location>
        <begin position="49"/>
        <end position="62"/>
    </location>
</feature>
<evidence type="ECO:0000256" key="4">
    <source>
        <dbReference type="ARBA" id="ARBA00012085"/>
    </source>
</evidence>
<dbReference type="Proteomes" id="UP001286313">
    <property type="component" value="Unassembled WGS sequence"/>
</dbReference>
<dbReference type="Pfam" id="PF01053">
    <property type="entry name" value="Cys_Met_Meta_PP"/>
    <property type="match status" value="1"/>
</dbReference>
<comment type="pathway">
    <text evidence="2">Amino-acid biosynthesis; L-cysteine biosynthesis; L-cysteine from L-homocysteine and L-serine: step 2/2.</text>
</comment>
<evidence type="ECO:0000256" key="8">
    <source>
        <dbReference type="RuleBase" id="RU362118"/>
    </source>
</evidence>
<evidence type="ECO:0000256" key="5">
    <source>
        <dbReference type="ARBA" id="ARBA00022898"/>
    </source>
</evidence>
<dbReference type="Gene3D" id="3.40.640.10">
    <property type="entry name" value="Type I PLP-dependent aspartate aminotransferase-like (Major domain)"/>
    <property type="match status" value="1"/>
</dbReference>
<dbReference type="PANTHER" id="PTHR11808">
    <property type="entry name" value="TRANS-SULFURATION ENZYME FAMILY MEMBER"/>
    <property type="match status" value="1"/>
</dbReference>
<dbReference type="AlphaFoldDB" id="A0AAE1K4R1"/>
<evidence type="ECO:0000256" key="1">
    <source>
        <dbReference type="ARBA" id="ARBA00001933"/>
    </source>
</evidence>
<dbReference type="GO" id="GO:0019346">
    <property type="term" value="P:transsulfuration"/>
    <property type="evidence" value="ECO:0007669"/>
    <property type="project" value="InterPro"/>
</dbReference>
<dbReference type="GO" id="GO:0019343">
    <property type="term" value="P:cysteine biosynthetic process via cystathionine"/>
    <property type="evidence" value="ECO:0007669"/>
    <property type="project" value="TreeGrafter"/>
</dbReference>
<keyword evidence="11" id="KW-1185">Reference proteome</keyword>
<keyword evidence="5 8" id="KW-0663">Pyridoxal phosphate</keyword>
<evidence type="ECO:0000256" key="7">
    <source>
        <dbReference type="ARBA" id="ARBA00029853"/>
    </source>
</evidence>
<dbReference type="GO" id="GO:0005737">
    <property type="term" value="C:cytoplasm"/>
    <property type="evidence" value="ECO:0007669"/>
    <property type="project" value="TreeGrafter"/>
</dbReference>
<sequence length="505" mass="55951">MGIGRKGREKDMGEREGRGKDREKAIGEKKEKKEREKVLGGEEMWVKGGGERGNKGVGEGEGKSGLGSLHHYLDDHQSLPDNHTSQKVHQPLPVNTPCLHHDPITTKMSRRLAEDLGYMKNDSGFFSKAVHEGVSSSKWSHRALVPPVVTSTLFDLSSDEDYFYSRIKNPTRSCLQEALAATENAKFGVVVSSGQAASSLVVHLLKTGDHIVAMDDIYAGTNTVLRDIVPRMGIEIDFVDMRDLSYVRKLLKSNTKLVWIESPSNPTMKVIDIRALADMVKQHEGILLAIDNTFMSPYFQRPLDLGADIVMHSMSKYINGHSDVVMGGVVTNREDVYNRLDSLFTTLGPVPSAFDCYLVLRSLKTLPVRMEQHMMTGLEVARFLEGHPCVEKVLHPGLPSHPQHQLSKSQSFGHSGMFSFYIKGNDLETAKNFLKKLKVFTQATSLGGPESLCVHPATITHQQLPLEERERYGITAGLIRVSCGLETPAHLTADLDQALRAAVPY</sequence>
<dbReference type="FunFam" id="3.40.640.10:FF:000009">
    <property type="entry name" value="Cystathionine gamma-synthase homolog"/>
    <property type="match status" value="1"/>
</dbReference>
<comment type="caution">
    <text evidence="10">The sequence shown here is derived from an EMBL/GenBank/DDBJ whole genome shotgun (WGS) entry which is preliminary data.</text>
</comment>
<dbReference type="GO" id="GO:0030170">
    <property type="term" value="F:pyridoxal phosphate binding"/>
    <property type="evidence" value="ECO:0007669"/>
    <property type="project" value="InterPro"/>
</dbReference>
<evidence type="ECO:0000313" key="11">
    <source>
        <dbReference type="Proteomes" id="UP001286313"/>
    </source>
</evidence>
<dbReference type="InterPro" id="IPR015422">
    <property type="entry name" value="PyrdxlP-dep_Trfase_small"/>
</dbReference>
<dbReference type="CDD" id="cd00614">
    <property type="entry name" value="CGS_like"/>
    <property type="match status" value="1"/>
</dbReference>
<keyword evidence="6" id="KW-0028">Amino-acid biosynthesis</keyword>
<keyword evidence="6" id="KW-0198">Cysteine biosynthesis</keyword>
<dbReference type="PANTHER" id="PTHR11808:SF15">
    <property type="entry name" value="CYSTATHIONINE GAMMA-LYASE"/>
    <property type="match status" value="1"/>
</dbReference>
<gene>
    <name evidence="10" type="ORF">Pcinc_028910</name>
</gene>
<organism evidence="10 11">
    <name type="scientific">Petrolisthes cinctipes</name>
    <name type="common">Flat porcelain crab</name>
    <dbReference type="NCBI Taxonomy" id="88211"/>
    <lineage>
        <taxon>Eukaryota</taxon>
        <taxon>Metazoa</taxon>
        <taxon>Ecdysozoa</taxon>
        <taxon>Arthropoda</taxon>
        <taxon>Crustacea</taxon>
        <taxon>Multicrustacea</taxon>
        <taxon>Malacostraca</taxon>
        <taxon>Eumalacostraca</taxon>
        <taxon>Eucarida</taxon>
        <taxon>Decapoda</taxon>
        <taxon>Pleocyemata</taxon>
        <taxon>Anomura</taxon>
        <taxon>Galatheoidea</taxon>
        <taxon>Porcellanidae</taxon>
        <taxon>Petrolisthes</taxon>
    </lineage>
</organism>
<feature type="region of interest" description="Disordered" evidence="9">
    <location>
        <begin position="1"/>
        <end position="63"/>
    </location>
</feature>
<name>A0AAE1K4R1_PETCI</name>
<dbReference type="EMBL" id="JAWQEG010003574">
    <property type="protein sequence ID" value="KAK3865491.1"/>
    <property type="molecule type" value="Genomic_DNA"/>
</dbReference>
<evidence type="ECO:0000256" key="6">
    <source>
        <dbReference type="ARBA" id="ARBA00023192"/>
    </source>
</evidence>
<dbReference type="SUPFAM" id="SSF53383">
    <property type="entry name" value="PLP-dependent transferases"/>
    <property type="match status" value="1"/>
</dbReference>
<comment type="cofactor">
    <cofactor evidence="1 8">
        <name>pyridoxal 5'-phosphate</name>
        <dbReference type="ChEBI" id="CHEBI:597326"/>
    </cofactor>
</comment>
<evidence type="ECO:0000313" key="10">
    <source>
        <dbReference type="EMBL" id="KAK3865491.1"/>
    </source>
</evidence>
<accession>A0AAE1K4R1</accession>
<evidence type="ECO:0000256" key="9">
    <source>
        <dbReference type="SAM" id="MobiDB-lite"/>
    </source>
</evidence>
<proteinExistence type="inferred from homology"/>
<comment type="similarity">
    <text evidence="3 8">Belongs to the trans-sulfuration enzymes family.</text>
</comment>
<dbReference type="InterPro" id="IPR015421">
    <property type="entry name" value="PyrdxlP-dep_Trfase_major"/>
</dbReference>
<dbReference type="Gene3D" id="3.90.1150.10">
    <property type="entry name" value="Aspartate Aminotransferase, domain 1"/>
    <property type="match status" value="1"/>
</dbReference>
<evidence type="ECO:0000256" key="3">
    <source>
        <dbReference type="ARBA" id="ARBA00009077"/>
    </source>
</evidence>